<name>A0A9P6X3I1_RHIOR</name>
<evidence type="ECO:0000313" key="1">
    <source>
        <dbReference type="EMBL" id="KAG1304348.1"/>
    </source>
</evidence>
<sequence length="511" mass="59344">MTSPSFTWNCFEWLEQNFFIDNGLPSFFIQGKYSYENKNLALDEYKQAVQNSVDSSNRSFEIFADNKVLNNVDVKRFWASMLDAELRDARYDQYNQIRFINQTQAHYANSPPTRIKKKSRSAITPPTEEEIRSFVEENSITVEGMEDSLASWVGRDGRATTIIDRKSRYFSTLGMNGVFDLSDTSIGSHIFKLPSAVQEKIRLLFSPFPAANASLPTERRFAEIHQEVHRTENDNKRYYKRYLEKLYMYKPFDKYGTNKRLYILMLELLVYDECIFDEKLCKLLSEGDYLVKVWGPLFETLFRGTGVILHWGDTVAENVRAMARSIKLDLRLMMNMDYEKGIPDLGSSELAKDIHRSKFYRDKLKTVLSSKIDLNQMIESFPNSYGGAPPIHIPFIIMNQLEATMYSLQLAHNGLYVLNEVTTISLPITLIEVKDGGIERMVERLNLVKKLVMDVKHVNEEVIELRNIKKRKTIKNLTITRNSSNTNEADQKVWMRPVWFPPKYESDSDDA</sequence>
<keyword evidence="2" id="KW-1185">Reference proteome</keyword>
<dbReference type="AlphaFoldDB" id="A0A9P6X3I1"/>
<comment type="caution">
    <text evidence="1">The sequence shown here is derived from an EMBL/GenBank/DDBJ whole genome shotgun (WGS) entry which is preliminary data.</text>
</comment>
<reference evidence="1" key="1">
    <citation type="journal article" date="2020" name="Microb. Genom.">
        <title>Genetic diversity of clinical and environmental Mucorales isolates obtained from an investigation of mucormycosis cases among solid organ transplant recipients.</title>
        <authorList>
            <person name="Nguyen M.H."/>
            <person name="Kaul D."/>
            <person name="Muto C."/>
            <person name="Cheng S.J."/>
            <person name="Richter R.A."/>
            <person name="Bruno V.M."/>
            <person name="Liu G."/>
            <person name="Beyhan S."/>
            <person name="Sundermann A.J."/>
            <person name="Mounaud S."/>
            <person name="Pasculle A.W."/>
            <person name="Nierman W.C."/>
            <person name="Driscoll E."/>
            <person name="Cumbie R."/>
            <person name="Clancy C.J."/>
            <person name="Dupont C.L."/>
        </authorList>
    </citation>
    <scope>NUCLEOTIDE SEQUENCE</scope>
    <source>
        <strain evidence="1">GL11</strain>
    </source>
</reference>
<dbReference type="OrthoDB" id="2288006at2759"/>
<dbReference type="Proteomes" id="UP000716291">
    <property type="component" value="Unassembled WGS sequence"/>
</dbReference>
<proteinExistence type="predicted"/>
<gene>
    <name evidence="1" type="ORF">G6F64_009282</name>
</gene>
<evidence type="ECO:0000313" key="2">
    <source>
        <dbReference type="Proteomes" id="UP000716291"/>
    </source>
</evidence>
<dbReference type="EMBL" id="JAANQT010001662">
    <property type="protein sequence ID" value="KAG1304348.1"/>
    <property type="molecule type" value="Genomic_DNA"/>
</dbReference>
<accession>A0A9P6X3I1</accession>
<organism evidence="1 2">
    <name type="scientific">Rhizopus oryzae</name>
    <name type="common">Mucormycosis agent</name>
    <name type="synonym">Rhizopus arrhizus var. delemar</name>
    <dbReference type="NCBI Taxonomy" id="64495"/>
    <lineage>
        <taxon>Eukaryota</taxon>
        <taxon>Fungi</taxon>
        <taxon>Fungi incertae sedis</taxon>
        <taxon>Mucoromycota</taxon>
        <taxon>Mucoromycotina</taxon>
        <taxon>Mucoromycetes</taxon>
        <taxon>Mucorales</taxon>
        <taxon>Mucorineae</taxon>
        <taxon>Rhizopodaceae</taxon>
        <taxon>Rhizopus</taxon>
    </lineage>
</organism>
<protein>
    <submittedName>
        <fullName evidence="1">Uncharacterized protein</fullName>
    </submittedName>
</protein>